<organism evidence="1 2">
    <name type="scientific">Senna tora</name>
    <dbReference type="NCBI Taxonomy" id="362788"/>
    <lineage>
        <taxon>Eukaryota</taxon>
        <taxon>Viridiplantae</taxon>
        <taxon>Streptophyta</taxon>
        <taxon>Embryophyta</taxon>
        <taxon>Tracheophyta</taxon>
        <taxon>Spermatophyta</taxon>
        <taxon>Magnoliopsida</taxon>
        <taxon>eudicotyledons</taxon>
        <taxon>Gunneridae</taxon>
        <taxon>Pentapetalae</taxon>
        <taxon>rosids</taxon>
        <taxon>fabids</taxon>
        <taxon>Fabales</taxon>
        <taxon>Fabaceae</taxon>
        <taxon>Caesalpinioideae</taxon>
        <taxon>Cassia clade</taxon>
        <taxon>Senna</taxon>
    </lineage>
</organism>
<evidence type="ECO:0000313" key="1">
    <source>
        <dbReference type="EMBL" id="KAF7836861.1"/>
    </source>
</evidence>
<name>A0A835CB23_9FABA</name>
<sequence length="36" mass="4147">MALKMNPGKAQEDKLPFYNCYMEMEWTTLATSSTTN</sequence>
<proteinExistence type="predicted"/>
<gene>
    <name evidence="1" type="ORF">G2W53_011720</name>
</gene>
<dbReference type="EMBL" id="JAAIUW010000004">
    <property type="protein sequence ID" value="KAF7836861.1"/>
    <property type="molecule type" value="Genomic_DNA"/>
</dbReference>
<dbReference type="Proteomes" id="UP000634136">
    <property type="component" value="Unassembled WGS sequence"/>
</dbReference>
<comment type="caution">
    <text evidence="1">The sequence shown here is derived from an EMBL/GenBank/DDBJ whole genome shotgun (WGS) entry which is preliminary data.</text>
</comment>
<reference evidence="1" key="1">
    <citation type="submission" date="2020-09" db="EMBL/GenBank/DDBJ databases">
        <title>Genome-Enabled Discovery of Anthraquinone Biosynthesis in Senna tora.</title>
        <authorList>
            <person name="Kang S.-H."/>
            <person name="Pandey R.P."/>
            <person name="Lee C.-M."/>
            <person name="Sim J.-S."/>
            <person name="Jeong J.-T."/>
            <person name="Choi B.-S."/>
            <person name="Jung M."/>
            <person name="Ginzburg D."/>
            <person name="Zhao K."/>
            <person name="Won S.Y."/>
            <person name="Oh T.-J."/>
            <person name="Yu Y."/>
            <person name="Kim N.-H."/>
            <person name="Lee O.R."/>
            <person name="Lee T.-H."/>
            <person name="Bashyal P."/>
            <person name="Kim T.-S."/>
            <person name="Lee W.-H."/>
            <person name="Kawkins C."/>
            <person name="Kim C.-K."/>
            <person name="Kim J.S."/>
            <person name="Ahn B.O."/>
            <person name="Rhee S.Y."/>
            <person name="Sohng J.K."/>
        </authorList>
    </citation>
    <scope>NUCLEOTIDE SEQUENCE</scope>
    <source>
        <tissue evidence="1">Leaf</tissue>
    </source>
</reference>
<keyword evidence="2" id="KW-1185">Reference proteome</keyword>
<protein>
    <submittedName>
        <fullName evidence="1">Uncharacterized protein</fullName>
    </submittedName>
</protein>
<accession>A0A835CB23</accession>
<evidence type="ECO:0000313" key="2">
    <source>
        <dbReference type="Proteomes" id="UP000634136"/>
    </source>
</evidence>
<dbReference type="AlphaFoldDB" id="A0A835CB23"/>